<evidence type="ECO:0000313" key="1">
    <source>
        <dbReference type="EMBL" id="MFC7439839.1"/>
    </source>
</evidence>
<keyword evidence="2" id="KW-1185">Reference proteome</keyword>
<gene>
    <name evidence="1" type="ORF">ACFQNG_01490</name>
</gene>
<protein>
    <submittedName>
        <fullName evidence="1">Uncharacterized protein</fullName>
    </submittedName>
</protein>
<evidence type="ECO:0000313" key="2">
    <source>
        <dbReference type="Proteomes" id="UP001596500"/>
    </source>
</evidence>
<comment type="caution">
    <text evidence="1">The sequence shown here is derived from an EMBL/GenBank/DDBJ whole genome shotgun (WGS) entry which is preliminary data.</text>
</comment>
<dbReference type="Proteomes" id="UP001596500">
    <property type="component" value="Unassembled WGS sequence"/>
</dbReference>
<dbReference type="EMBL" id="JBHTBW010000005">
    <property type="protein sequence ID" value="MFC7439839.1"/>
    <property type="molecule type" value="Genomic_DNA"/>
</dbReference>
<sequence>MEKAPLYLYEKQIVQEYLYKVYVDGSRLCFAKLPTVQRGSFLGGLISSLPFWLELVAVFVLEWFGYDPDERKLKKDLAEREQIERHFDELSQTDMEKLLSFKHHFAIDLSRIEKVVIIPQSSYEMRRGVLRFVMAEEEERAFQFIKSFKVPRIKEILCEACPAVHIEERAY</sequence>
<organism evidence="1 2">
    <name type="scientific">Laceyella putida</name>
    <dbReference type="NCBI Taxonomy" id="110101"/>
    <lineage>
        <taxon>Bacteria</taxon>
        <taxon>Bacillati</taxon>
        <taxon>Bacillota</taxon>
        <taxon>Bacilli</taxon>
        <taxon>Bacillales</taxon>
        <taxon>Thermoactinomycetaceae</taxon>
        <taxon>Laceyella</taxon>
    </lineage>
</organism>
<reference evidence="2" key="1">
    <citation type="journal article" date="2019" name="Int. J. Syst. Evol. Microbiol.">
        <title>The Global Catalogue of Microorganisms (GCM) 10K type strain sequencing project: providing services to taxonomists for standard genome sequencing and annotation.</title>
        <authorList>
            <consortium name="The Broad Institute Genomics Platform"/>
            <consortium name="The Broad Institute Genome Sequencing Center for Infectious Disease"/>
            <person name="Wu L."/>
            <person name="Ma J."/>
        </authorList>
    </citation>
    <scope>NUCLEOTIDE SEQUENCE [LARGE SCALE GENOMIC DNA]</scope>
    <source>
        <strain evidence="2">CGMCC 1.12942</strain>
    </source>
</reference>
<accession>A0ABW2RFW5</accession>
<proteinExistence type="predicted"/>
<name>A0ABW2RFW5_9BACL</name>
<dbReference type="RefSeq" id="WP_379863028.1">
    <property type="nucleotide sequence ID" value="NZ_JBHTBW010000005.1"/>
</dbReference>